<dbReference type="Proteomes" id="UP000244948">
    <property type="component" value="Unassembled WGS sequence"/>
</dbReference>
<dbReference type="EMBL" id="QEWR01000003">
    <property type="protein sequence ID" value="PWD83053.1"/>
    <property type="molecule type" value="Genomic_DNA"/>
</dbReference>
<dbReference type="Pfam" id="PF16459">
    <property type="entry name" value="Phage_TAC_13"/>
    <property type="match status" value="1"/>
</dbReference>
<reference evidence="1 2" key="1">
    <citation type="journal article" date="2018" name="Genome Announc.">
        <title>Ignatzschineria cameli sp. nov., isolated from necrotic foot tissue of dromedaries (Camelus dromedarius) and associated maggots (Wohlfahrtia species) in Dubai.</title>
        <authorList>
            <person name="Tsang C.C."/>
            <person name="Tang J.Y."/>
            <person name="Fong J.Y."/>
            <person name="Kinne J."/>
            <person name="Lee H.H."/>
            <person name="Joseph M."/>
            <person name="Jose S."/>
            <person name="Schuster R.K."/>
            <person name="Tang Y."/>
            <person name="Sivakumar S."/>
            <person name="Chen J.H."/>
            <person name="Teng J.L."/>
            <person name="Lau S.K."/>
            <person name="Wernery U."/>
            <person name="Woo P.C."/>
        </authorList>
    </citation>
    <scope>NUCLEOTIDE SEQUENCE [LARGE SCALE GENOMIC DNA]</scope>
    <source>
        <strain evidence="1 2">KCTC 22643</strain>
    </source>
</reference>
<name>A0A2U2AJQ5_9GAMM</name>
<dbReference type="RefSeq" id="WP_109236268.1">
    <property type="nucleotide sequence ID" value="NZ_BMXZ01000002.1"/>
</dbReference>
<protein>
    <submittedName>
        <fullName evidence="1">Phage tail protein</fullName>
    </submittedName>
</protein>
<dbReference type="AlphaFoldDB" id="A0A2U2AJQ5"/>
<dbReference type="InterPro" id="IPR024410">
    <property type="entry name" value="Phage_TAC_12"/>
</dbReference>
<gene>
    <name evidence="1" type="ORF">DC082_06405</name>
</gene>
<evidence type="ECO:0000313" key="1">
    <source>
        <dbReference type="EMBL" id="PWD83053.1"/>
    </source>
</evidence>
<evidence type="ECO:0000313" key="2">
    <source>
        <dbReference type="Proteomes" id="UP000244948"/>
    </source>
</evidence>
<sequence length="114" mass="12583">MKLEDVLNLGPVRREIEITDEDGKKHTATVFIRPLSFALVMRSEPESDKEATMDLLAERIAYSICNEKGEPIFTKEQIKGTADKSLSADLVFALMAAVNAFNNFSESKGSSEGK</sequence>
<comment type="caution">
    <text evidence="1">The sequence shown here is derived from an EMBL/GenBank/DDBJ whole genome shotgun (WGS) entry which is preliminary data.</text>
</comment>
<keyword evidence="2" id="KW-1185">Reference proteome</keyword>
<accession>A0A2U2AJQ5</accession>
<organism evidence="1 2">
    <name type="scientific">Ignatzschineria indica</name>
    <dbReference type="NCBI Taxonomy" id="472583"/>
    <lineage>
        <taxon>Bacteria</taxon>
        <taxon>Pseudomonadati</taxon>
        <taxon>Pseudomonadota</taxon>
        <taxon>Gammaproteobacteria</taxon>
        <taxon>Cardiobacteriales</taxon>
        <taxon>Ignatzschineriaceae</taxon>
        <taxon>Ignatzschineria</taxon>
    </lineage>
</organism>
<proteinExistence type="predicted"/>